<keyword evidence="1" id="KW-0805">Transcription regulation</keyword>
<dbReference type="OrthoDB" id="2356263at2"/>
<feature type="domain" description="HTH tetR-type" evidence="4">
    <location>
        <begin position="11"/>
        <end position="57"/>
    </location>
</feature>
<gene>
    <name evidence="5" type="ORF">GS4_05_00480</name>
</gene>
<evidence type="ECO:0000313" key="5">
    <source>
        <dbReference type="EMBL" id="GAC66840.1"/>
    </source>
</evidence>
<keyword evidence="3" id="KW-0804">Transcription</keyword>
<dbReference type="GO" id="GO:0000976">
    <property type="term" value="F:transcription cis-regulatory region binding"/>
    <property type="evidence" value="ECO:0007669"/>
    <property type="project" value="TreeGrafter"/>
</dbReference>
<accession>M0QE42</accession>
<dbReference type="PANTHER" id="PTHR30055:SF234">
    <property type="entry name" value="HTH-TYPE TRANSCRIPTIONAL REGULATOR BETI"/>
    <property type="match status" value="1"/>
</dbReference>
<proteinExistence type="predicted"/>
<evidence type="ECO:0000256" key="1">
    <source>
        <dbReference type="ARBA" id="ARBA00023015"/>
    </source>
</evidence>
<organism evidence="5 6">
    <name type="scientific">Gordonia soli NBRC 108243</name>
    <dbReference type="NCBI Taxonomy" id="1223545"/>
    <lineage>
        <taxon>Bacteria</taxon>
        <taxon>Bacillati</taxon>
        <taxon>Actinomycetota</taxon>
        <taxon>Actinomycetes</taxon>
        <taxon>Mycobacteriales</taxon>
        <taxon>Gordoniaceae</taxon>
        <taxon>Gordonia</taxon>
    </lineage>
</organism>
<evidence type="ECO:0000259" key="4">
    <source>
        <dbReference type="Pfam" id="PF00440"/>
    </source>
</evidence>
<dbReference type="InterPro" id="IPR009057">
    <property type="entry name" value="Homeodomain-like_sf"/>
</dbReference>
<sequence length="230" mass="24711">MAVDTGGRERLLLAGERLMAERGPDAPLRDIAAAAGQRNNSAVHYHFGSREGLIVAIVERRQDAMDRARTAMLADLSTTGGGDDRLTALVEVLVAPMFTVPYEQGSTHYARFLDRVRMHPEVSTARNLDHWPATRMLVSKLYDSLTHLSGRERAERLSATSSALFALIADHESRAAVSPSGTPQPSQATITAMTVGMLGYPAISTPLGKGAASPDVVATTPELRFGIAEF</sequence>
<reference evidence="5 6" key="1">
    <citation type="submission" date="2013-01" db="EMBL/GenBank/DDBJ databases">
        <title>Whole genome shotgun sequence of Gordonia soli NBRC 108243.</title>
        <authorList>
            <person name="Isaki-Nakamura S."/>
            <person name="Hosoyama A."/>
            <person name="Tsuchikane K."/>
            <person name="Ando Y."/>
            <person name="Baba S."/>
            <person name="Ohji S."/>
            <person name="Hamada M."/>
            <person name="Tamura T."/>
            <person name="Yamazoe A."/>
            <person name="Yamazaki S."/>
            <person name="Fujita N."/>
        </authorList>
    </citation>
    <scope>NUCLEOTIDE SEQUENCE [LARGE SCALE GENOMIC DNA]</scope>
    <source>
        <strain evidence="5 6">NBRC 108243</strain>
    </source>
</reference>
<evidence type="ECO:0000256" key="3">
    <source>
        <dbReference type="ARBA" id="ARBA00023163"/>
    </source>
</evidence>
<dbReference type="EMBL" id="BANX01000005">
    <property type="protein sequence ID" value="GAC66840.1"/>
    <property type="molecule type" value="Genomic_DNA"/>
</dbReference>
<dbReference type="Proteomes" id="UP000011666">
    <property type="component" value="Unassembled WGS sequence"/>
</dbReference>
<dbReference type="InterPro" id="IPR050109">
    <property type="entry name" value="HTH-type_TetR-like_transc_reg"/>
</dbReference>
<dbReference type="SUPFAM" id="SSF46689">
    <property type="entry name" value="Homeodomain-like"/>
    <property type="match status" value="1"/>
</dbReference>
<dbReference type="AlphaFoldDB" id="M0QE42"/>
<dbReference type="eggNOG" id="COG1309">
    <property type="taxonomic scope" value="Bacteria"/>
</dbReference>
<dbReference type="PANTHER" id="PTHR30055">
    <property type="entry name" value="HTH-TYPE TRANSCRIPTIONAL REGULATOR RUTR"/>
    <property type="match status" value="1"/>
</dbReference>
<dbReference type="RefSeq" id="WP_007617466.1">
    <property type="nucleotide sequence ID" value="NZ_BANX01000005.1"/>
</dbReference>
<evidence type="ECO:0000313" key="6">
    <source>
        <dbReference type="Proteomes" id="UP000011666"/>
    </source>
</evidence>
<keyword evidence="6" id="KW-1185">Reference proteome</keyword>
<name>M0QE42_9ACTN</name>
<dbReference type="InterPro" id="IPR001647">
    <property type="entry name" value="HTH_TetR"/>
</dbReference>
<evidence type="ECO:0000256" key="2">
    <source>
        <dbReference type="ARBA" id="ARBA00023125"/>
    </source>
</evidence>
<dbReference type="STRING" id="1223545.GS4_05_00480"/>
<keyword evidence="2" id="KW-0238">DNA-binding</keyword>
<comment type="caution">
    <text evidence="5">The sequence shown here is derived from an EMBL/GenBank/DDBJ whole genome shotgun (WGS) entry which is preliminary data.</text>
</comment>
<dbReference type="GO" id="GO:0003700">
    <property type="term" value="F:DNA-binding transcription factor activity"/>
    <property type="evidence" value="ECO:0007669"/>
    <property type="project" value="TreeGrafter"/>
</dbReference>
<dbReference type="Gene3D" id="1.10.357.10">
    <property type="entry name" value="Tetracycline Repressor, domain 2"/>
    <property type="match status" value="1"/>
</dbReference>
<protein>
    <submittedName>
        <fullName evidence="5">Putative TetR family transcriptional regulator</fullName>
    </submittedName>
</protein>
<dbReference type="Pfam" id="PF00440">
    <property type="entry name" value="TetR_N"/>
    <property type="match status" value="1"/>
</dbReference>